<keyword evidence="1" id="KW-0812">Transmembrane</keyword>
<organism evidence="2 3">
    <name type="scientific">Gimesia maris</name>
    <dbReference type="NCBI Taxonomy" id="122"/>
    <lineage>
        <taxon>Bacteria</taxon>
        <taxon>Pseudomonadati</taxon>
        <taxon>Planctomycetota</taxon>
        <taxon>Planctomycetia</taxon>
        <taxon>Planctomycetales</taxon>
        <taxon>Planctomycetaceae</taxon>
        <taxon>Gimesia</taxon>
    </lineage>
</organism>
<reference evidence="2 3" key="1">
    <citation type="journal article" date="2018" name="Nat. Biotechnol.">
        <title>A standardized bacterial taxonomy based on genome phylogeny substantially revises the tree of life.</title>
        <authorList>
            <person name="Parks D.H."/>
            <person name="Chuvochina M."/>
            <person name="Waite D.W."/>
            <person name="Rinke C."/>
            <person name="Skarshewski A."/>
            <person name="Chaumeil P.A."/>
            <person name="Hugenholtz P."/>
        </authorList>
    </citation>
    <scope>NUCLEOTIDE SEQUENCE [LARGE SCALE GENOMIC DNA]</scope>
    <source>
        <strain evidence="2">UBA9375</strain>
    </source>
</reference>
<evidence type="ECO:0000313" key="3">
    <source>
        <dbReference type="Proteomes" id="UP000263642"/>
    </source>
</evidence>
<protein>
    <recommendedName>
        <fullName evidence="4">SGNH hydrolase-type esterase domain-containing protein</fullName>
    </recommendedName>
</protein>
<dbReference type="InterPro" id="IPR036514">
    <property type="entry name" value="SGNH_hydro_sf"/>
</dbReference>
<proteinExistence type="predicted"/>
<dbReference type="Proteomes" id="UP000263642">
    <property type="component" value="Unassembled WGS sequence"/>
</dbReference>
<dbReference type="SUPFAM" id="SSF52266">
    <property type="entry name" value="SGNH hydrolase"/>
    <property type="match status" value="1"/>
</dbReference>
<accession>A0A3D3RFW1</accession>
<dbReference type="GO" id="GO:0016788">
    <property type="term" value="F:hydrolase activity, acting on ester bonds"/>
    <property type="evidence" value="ECO:0007669"/>
    <property type="project" value="UniProtKB-ARBA"/>
</dbReference>
<keyword evidence="1" id="KW-0472">Membrane</keyword>
<keyword evidence="1" id="KW-1133">Transmembrane helix</keyword>
<evidence type="ECO:0000256" key="1">
    <source>
        <dbReference type="SAM" id="Phobius"/>
    </source>
</evidence>
<sequence>MNQSSDNTSSQNTTENTGRSRNKTILFRFAALGVGLLLSLIVVETVVRIFHVEPPRLISKRQLTELTELTNQNPITYYQCYPDNPHEEFSPLPDTTQGKWELLTYTMNPQPLPLDRLNETPWCVKYTHSTKGIRDREYPDEAPEGVMRIACVGDSFVFGEGVPIEKTISRQLEAQLGENYEVINGGQVGANTMDELQILAAIAQGADCHRAIFVFIPNDIPLHPRLADRQKYINDLVQIRDQYLDDYKKNSWHGGNLKSVALLTAPFEMDKIKRETVQWYLDSYNPEFNRENLRVFKETIQIIPQIPGCRSVFIIYPLMEGFESEYPLKPIHTQVAALAEQAGLPVLDLTTAFAGQKTSDLWVHATDHHPNGKANAIASKAIIEWLKKDVPWFLEPDQP</sequence>
<dbReference type="AlphaFoldDB" id="A0A3D3RFW1"/>
<gene>
    <name evidence="2" type="ORF">DIT97_33730</name>
</gene>
<dbReference type="Gene3D" id="3.40.50.1110">
    <property type="entry name" value="SGNH hydrolase"/>
    <property type="match status" value="1"/>
</dbReference>
<evidence type="ECO:0008006" key="4">
    <source>
        <dbReference type="Google" id="ProtNLM"/>
    </source>
</evidence>
<comment type="caution">
    <text evidence="2">The sequence shown here is derived from an EMBL/GenBank/DDBJ whole genome shotgun (WGS) entry which is preliminary data.</text>
</comment>
<dbReference type="EMBL" id="DQAY01000206">
    <property type="protein sequence ID" value="HCO27723.1"/>
    <property type="molecule type" value="Genomic_DNA"/>
</dbReference>
<evidence type="ECO:0000313" key="2">
    <source>
        <dbReference type="EMBL" id="HCO27723.1"/>
    </source>
</evidence>
<name>A0A3D3RFW1_9PLAN</name>
<feature type="transmembrane region" description="Helical" evidence="1">
    <location>
        <begin position="25"/>
        <end position="50"/>
    </location>
</feature>